<dbReference type="InterPro" id="IPR036680">
    <property type="entry name" value="SPOR-like_sf"/>
</dbReference>
<organism evidence="1 2">
    <name type="scientific">Saprospira grandis (strain Lewin)</name>
    <dbReference type="NCBI Taxonomy" id="984262"/>
    <lineage>
        <taxon>Bacteria</taxon>
        <taxon>Pseudomonadati</taxon>
        <taxon>Bacteroidota</taxon>
        <taxon>Saprospiria</taxon>
        <taxon>Saprospirales</taxon>
        <taxon>Saprospiraceae</taxon>
        <taxon>Saprospira</taxon>
    </lineage>
</organism>
<gene>
    <name evidence="1" type="ordered locus">SGRA_0274</name>
</gene>
<dbReference type="SUPFAM" id="SSF110997">
    <property type="entry name" value="Sporulation related repeat"/>
    <property type="match status" value="1"/>
</dbReference>
<dbReference type="Proteomes" id="UP000007519">
    <property type="component" value="Chromosome"/>
</dbReference>
<keyword evidence="2" id="KW-1185">Reference proteome</keyword>
<protein>
    <recommendedName>
        <fullName evidence="3">SPOR domain-containing protein</fullName>
    </recommendedName>
</protein>
<evidence type="ECO:0000313" key="1">
    <source>
        <dbReference type="EMBL" id="AFC23013.1"/>
    </source>
</evidence>
<dbReference type="HOGENOM" id="CLU_1401583_0_0_10"/>
<reference evidence="1 2" key="1">
    <citation type="journal article" date="2012" name="Stand. Genomic Sci.">
        <title>Complete genome sequencing and analysis of Saprospira grandis str. Lewin, a predatory marine bacterium.</title>
        <authorList>
            <person name="Saw J.H."/>
            <person name="Yuryev A."/>
            <person name="Kanbe M."/>
            <person name="Hou S."/>
            <person name="Young A.G."/>
            <person name="Aizawa S."/>
            <person name="Alam M."/>
        </authorList>
    </citation>
    <scope>NUCLEOTIDE SEQUENCE [LARGE SCALE GENOMIC DNA]</scope>
    <source>
        <strain evidence="1 2">Lewin</strain>
    </source>
</reference>
<evidence type="ECO:0008006" key="3">
    <source>
        <dbReference type="Google" id="ProtNLM"/>
    </source>
</evidence>
<dbReference type="EMBL" id="CP002831">
    <property type="protein sequence ID" value="AFC23013.1"/>
    <property type="molecule type" value="Genomic_DNA"/>
</dbReference>
<dbReference type="STRING" id="984262.SGRA_0274"/>
<sequence>MTNHFFSYLNRFMRSIRLFMTVLALLCFGQTAVKAQIVKGTYKLRIAAMSQAIDSSVFAPLAKYGVLSFEPTDKGLTRVYLGKYMGKATAAKVLALVKKSGFKQAYIVQEDVLFESVDGDALTHSLQFSADRLLDLSKLQAKAAWNEALAKQLHISYANGHYRLSFGLLNPSFQAVEVEKFRNALLSLGYKESFLRRFSNKKTANK</sequence>
<proteinExistence type="predicted"/>
<dbReference type="GO" id="GO:0042834">
    <property type="term" value="F:peptidoglycan binding"/>
    <property type="evidence" value="ECO:0007669"/>
    <property type="project" value="InterPro"/>
</dbReference>
<dbReference type="AlphaFoldDB" id="H6L6B2"/>
<evidence type="ECO:0000313" key="2">
    <source>
        <dbReference type="Proteomes" id="UP000007519"/>
    </source>
</evidence>
<accession>H6L6B2</accession>
<dbReference type="KEGG" id="sgn:SGRA_0274"/>
<name>H6L6B2_SAPGL</name>